<comment type="caution">
    <text evidence="2">The sequence shown here is derived from an EMBL/GenBank/DDBJ whole genome shotgun (WGS) entry which is preliminary data.</text>
</comment>
<dbReference type="InterPro" id="IPR046232">
    <property type="entry name" value="DUF6265"/>
</dbReference>
<dbReference type="AlphaFoldDB" id="A0A7W6JAT2"/>
<accession>A0A7W6JAT2</accession>
<name>A0A7W6JAT2_9CAUL</name>
<gene>
    <name evidence="2" type="ORF">GGR12_000528</name>
</gene>
<dbReference type="Pfam" id="PF19780">
    <property type="entry name" value="DUF6265"/>
    <property type="match status" value="1"/>
</dbReference>
<evidence type="ECO:0000259" key="1">
    <source>
        <dbReference type="Pfam" id="PF19780"/>
    </source>
</evidence>
<protein>
    <recommendedName>
        <fullName evidence="1">DUF6265 domain-containing protein</fullName>
    </recommendedName>
</protein>
<dbReference type="EMBL" id="JACIDM010000001">
    <property type="protein sequence ID" value="MBB4081689.1"/>
    <property type="molecule type" value="Genomic_DNA"/>
</dbReference>
<dbReference type="Proteomes" id="UP000529946">
    <property type="component" value="Unassembled WGS sequence"/>
</dbReference>
<evidence type="ECO:0000313" key="3">
    <source>
        <dbReference type="Proteomes" id="UP000529946"/>
    </source>
</evidence>
<feature type="domain" description="DUF6265" evidence="1">
    <location>
        <begin position="22"/>
        <end position="126"/>
    </location>
</feature>
<keyword evidence="3" id="KW-1185">Reference proteome</keyword>
<evidence type="ECO:0000313" key="2">
    <source>
        <dbReference type="EMBL" id="MBB4081689.1"/>
    </source>
</evidence>
<proteinExistence type="predicted"/>
<sequence>MPIIAALAAAAALAEPTAADLSWFSGYWLTCEDGQEVSETWSDPRGGLLAGHGMTLAGGRASFEMFRIAPHEGGVAYFAQPGGQPPVIFPATEVTATRAVFVNPENDFPQRITYTLDGDRLTARIDGQMNGQPQDMEWRYRKAELNARCPT</sequence>
<reference evidence="2 3" key="1">
    <citation type="submission" date="2020-08" db="EMBL/GenBank/DDBJ databases">
        <title>Genomic Encyclopedia of Type Strains, Phase IV (KMG-IV): sequencing the most valuable type-strain genomes for metagenomic binning, comparative biology and taxonomic classification.</title>
        <authorList>
            <person name="Goeker M."/>
        </authorList>
    </citation>
    <scope>NUCLEOTIDE SEQUENCE [LARGE SCALE GENOMIC DNA]</scope>
    <source>
        <strain evidence="2 3">DSM 23960</strain>
    </source>
</reference>
<organism evidence="2 3">
    <name type="scientific">Brevundimonas lenta</name>
    <dbReference type="NCBI Taxonomy" id="424796"/>
    <lineage>
        <taxon>Bacteria</taxon>
        <taxon>Pseudomonadati</taxon>
        <taxon>Pseudomonadota</taxon>
        <taxon>Alphaproteobacteria</taxon>
        <taxon>Caulobacterales</taxon>
        <taxon>Caulobacteraceae</taxon>
        <taxon>Brevundimonas</taxon>
    </lineage>
</organism>
<dbReference type="RefSeq" id="WP_183202609.1">
    <property type="nucleotide sequence ID" value="NZ_BAAAER010000002.1"/>
</dbReference>